<keyword evidence="3 7" id="KW-0805">Transcription regulation</keyword>
<dbReference type="GO" id="GO:0000981">
    <property type="term" value="F:DNA-binding transcription factor activity, RNA polymerase II-specific"/>
    <property type="evidence" value="ECO:0007669"/>
    <property type="project" value="TreeGrafter"/>
</dbReference>
<dbReference type="InterPro" id="IPR003316">
    <property type="entry name" value="E2F_WHTH_DNA-bd_dom"/>
</dbReference>
<dbReference type="PANTHER" id="PTHR12081:SF18">
    <property type="entry name" value="TRANSCRIPTION FACTOR E2F2-RELATED"/>
    <property type="match status" value="1"/>
</dbReference>
<feature type="region of interest" description="Disordered" evidence="8">
    <location>
        <begin position="1"/>
        <end position="44"/>
    </location>
</feature>
<dbReference type="InterPro" id="IPR015633">
    <property type="entry name" value="E2F"/>
</dbReference>
<evidence type="ECO:0000256" key="5">
    <source>
        <dbReference type="ARBA" id="ARBA00023163"/>
    </source>
</evidence>
<accession>A0A915E2C8</accession>
<sequence>MTITRGRRAAQASSSQEGVVDEPQQSSPSSLQPVSVKQQPLDEVDVNVGMEVEQSGIVQQQQHHHHHEVDDMEEEQVIVDDHHHINDADVGEDHYEEYIEAPDYGEEEELDEMDQEMYGEEEDEMNGGHYGAPGVPGQPGPMGARAGKSLGLLTQRFIEFLQKTPAGLVDLNIAAQKLGVSQKRRVYDITNVLEGIGLIEKRSKMSSTGRVASYANVVAQ</sequence>
<dbReference type="GO" id="GO:0000978">
    <property type="term" value="F:RNA polymerase II cis-regulatory region sequence-specific DNA binding"/>
    <property type="evidence" value="ECO:0007669"/>
    <property type="project" value="InterPro"/>
</dbReference>
<keyword evidence="10" id="KW-1185">Reference proteome</keyword>
<name>A0A915E2C8_9BILA</name>
<keyword evidence="5 7" id="KW-0804">Transcription</keyword>
<feature type="compositionally biased region" description="Low complexity" evidence="8">
    <location>
        <begin position="23"/>
        <end position="39"/>
    </location>
</feature>
<protein>
    <submittedName>
        <fullName evidence="11">E2F/DP family winged-helix DNA-binding domain-containing protein</fullName>
    </submittedName>
</protein>
<evidence type="ECO:0000259" key="9">
    <source>
        <dbReference type="SMART" id="SM01372"/>
    </source>
</evidence>
<dbReference type="SUPFAM" id="SSF46785">
    <property type="entry name" value="Winged helix' DNA-binding domain"/>
    <property type="match status" value="1"/>
</dbReference>
<evidence type="ECO:0000313" key="11">
    <source>
        <dbReference type="WBParaSite" id="jg26210"/>
    </source>
</evidence>
<dbReference type="WBParaSite" id="jg26210">
    <property type="protein sequence ID" value="jg26210"/>
    <property type="gene ID" value="jg26210"/>
</dbReference>
<evidence type="ECO:0000256" key="8">
    <source>
        <dbReference type="SAM" id="MobiDB-lite"/>
    </source>
</evidence>
<evidence type="ECO:0000256" key="3">
    <source>
        <dbReference type="ARBA" id="ARBA00023015"/>
    </source>
</evidence>
<dbReference type="Pfam" id="PF02319">
    <property type="entry name" value="WHD_E2F_TDP"/>
    <property type="match status" value="1"/>
</dbReference>
<evidence type="ECO:0000256" key="4">
    <source>
        <dbReference type="ARBA" id="ARBA00023125"/>
    </source>
</evidence>
<dbReference type="SMART" id="SM01372">
    <property type="entry name" value="E2F_TDP"/>
    <property type="match status" value="1"/>
</dbReference>
<feature type="domain" description="E2F/DP family winged-helix DNA-binding" evidence="9">
    <location>
        <begin position="145"/>
        <end position="209"/>
    </location>
</feature>
<comment type="similarity">
    <text evidence="2 7">Belongs to the E2F/DP family.</text>
</comment>
<evidence type="ECO:0000256" key="2">
    <source>
        <dbReference type="ARBA" id="ARBA00010940"/>
    </source>
</evidence>
<dbReference type="InterPro" id="IPR036390">
    <property type="entry name" value="WH_DNA-bd_sf"/>
</dbReference>
<dbReference type="PANTHER" id="PTHR12081">
    <property type="entry name" value="TRANSCRIPTION FACTOR E2F"/>
    <property type="match status" value="1"/>
</dbReference>
<evidence type="ECO:0000313" key="10">
    <source>
        <dbReference type="Proteomes" id="UP000887574"/>
    </source>
</evidence>
<dbReference type="FunFam" id="1.10.10.10:FF:000458">
    <property type="entry name" value="E2F-like (Mammalian transcription factor)"/>
    <property type="match status" value="1"/>
</dbReference>
<dbReference type="AlphaFoldDB" id="A0A915E2C8"/>
<dbReference type="InterPro" id="IPR036388">
    <property type="entry name" value="WH-like_DNA-bd_sf"/>
</dbReference>
<dbReference type="Gene3D" id="1.10.10.10">
    <property type="entry name" value="Winged helix-like DNA-binding domain superfamily/Winged helix DNA-binding domain"/>
    <property type="match status" value="1"/>
</dbReference>
<organism evidence="10 11">
    <name type="scientific">Ditylenchus dipsaci</name>
    <dbReference type="NCBI Taxonomy" id="166011"/>
    <lineage>
        <taxon>Eukaryota</taxon>
        <taxon>Metazoa</taxon>
        <taxon>Ecdysozoa</taxon>
        <taxon>Nematoda</taxon>
        <taxon>Chromadorea</taxon>
        <taxon>Rhabditida</taxon>
        <taxon>Tylenchina</taxon>
        <taxon>Tylenchomorpha</taxon>
        <taxon>Sphaerularioidea</taxon>
        <taxon>Anguinidae</taxon>
        <taxon>Anguininae</taxon>
        <taxon>Ditylenchus</taxon>
    </lineage>
</organism>
<dbReference type="Proteomes" id="UP000887574">
    <property type="component" value="Unplaced"/>
</dbReference>
<keyword evidence="4 7" id="KW-0238">DNA-binding</keyword>
<keyword evidence="6 7" id="KW-0539">Nucleus</keyword>
<proteinExistence type="inferred from homology"/>
<comment type="subcellular location">
    <subcellularLocation>
        <location evidence="1 7">Nucleus</location>
    </subcellularLocation>
</comment>
<evidence type="ECO:0000256" key="7">
    <source>
        <dbReference type="RuleBase" id="RU003796"/>
    </source>
</evidence>
<evidence type="ECO:0000256" key="6">
    <source>
        <dbReference type="ARBA" id="ARBA00023242"/>
    </source>
</evidence>
<evidence type="ECO:0000256" key="1">
    <source>
        <dbReference type="ARBA" id="ARBA00004123"/>
    </source>
</evidence>
<reference evidence="11" key="1">
    <citation type="submission" date="2022-11" db="UniProtKB">
        <authorList>
            <consortium name="WormBaseParasite"/>
        </authorList>
    </citation>
    <scope>IDENTIFICATION</scope>
</reference>
<dbReference type="GO" id="GO:0090575">
    <property type="term" value="C:RNA polymerase II transcription regulator complex"/>
    <property type="evidence" value="ECO:0007669"/>
    <property type="project" value="TreeGrafter"/>
</dbReference>